<sequence>MPQTFALDKHRLRSTRLNVDLKTERDPRTGRDITKPSFSVAESDGHESRATRLVGDPKRFLAVSFTKSSKDQDIRKWLESRTQPGESIVYGQYKYVFFGFTENNLKAGHFGYGKYCARLALSFSSTVATLKIELEDYVLLPDLLAHDESVTSDGSGLIRDNFASEVAALLGLPSDTAVFQIRFGGVKGILARCPGALFDRLCGSAGKKIAFRESMVKYRGGPNILEVRQVSKPPKSGRLNKQFNFAPDRGIPLSVFEELLQMQLDAIDSITADREKALQVVDGEVNAEADGFFQDLYEMLLAGQDMNEPYLATLLGRFQKISLDALRNKLHIPVKGSGNFFGVVDHCDVLREGQVYINLPAKGGPQILGFSPFLATNHRSYIPESSPPSIPSVSRPTTALTVTIAGSTQVVSRPTIQRKDIVKDSIETFINLRHNSLLGELSNAWTKLVGTTPQLANLAQCKELVPMIEAALDIVKNSDCFHRLKYDVKTYLNKLKKTELQVPADWKNPLEVLAERVPESVAPVMGFTCDPQLQLAHQAETIMVEYNQALGIAIRADKEAKRVGLEEECKRADVVKAETIAEHFPAVENVSADLPKYLLKASVWYYVGYERQGESFAWLGGRWLNHIKAMHCGRVPIAVGARSTALNPAPILPSPITPQRHSARIPATPVSLPRPLVQPTPRTVPLSIDSESEEETSDSGHEVLQTESGYDTALEDLAPTTSTNIGVARPIVRGDSEDTLVGSEAESPYERRGPNVRSGAASCHSQSNDQQAGRAGPVPCPD</sequence>
<feature type="domain" description="RDRP core" evidence="3">
    <location>
        <begin position="113"/>
        <end position="359"/>
    </location>
</feature>
<feature type="region of interest" description="Disordered" evidence="2">
    <location>
        <begin position="721"/>
        <end position="782"/>
    </location>
</feature>
<dbReference type="Pfam" id="PF05183">
    <property type="entry name" value="RdRP"/>
    <property type="match status" value="1"/>
</dbReference>
<keyword evidence="1" id="KW-0548">Nucleotidyltransferase</keyword>
<protein>
    <recommendedName>
        <fullName evidence="1">RNA-dependent RNA polymerase</fullName>
        <ecNumber evidence="1">2.7.7.48</ecNumber>
    </recommendedName>
</protein>
<evidence type="ECO:0000259" key="3">
    <source>
        <dbReference type="Pfam" id="PF05183"/>
    </source>
</evidence>
<dbReference type="Proteomes" id="UP001215280">
    <property type="component" value="Unassembled WGS sequence"/>
</dbReference>
<dbReference type="PANTHER" id="PTHR23079:SF55">
    <property type="entry name" value="RNA-DIRECTED RNA POLYMERASE"/>
    <property type="match status" value="1"/>
</dbReference>
<evidence type="ECO:0000256" key="1">
    <source>
        <dbReference type="RuleBase" id="RU363098"/>
    </source>
</evidence>
<keyword evidence="1" id="KW-0808">Transferase</keyword>
<feature type="region of interest" description="Disordered" evidence="2">
    <location>
        <begin position="654"/>
        <end position="704"/>
    </location>
</feature>
<keyword evidence="5" id="KW-1185">Reference proteome</keyword>
<dbReference type="InterPro" id="IPR007855">
    <property type="entry name" value="RDRP"/>
</dbReference>
<dbReference type="PANTHER" id="PTHR23079">
    <property type="entry name" value="RNA-DEPENDENT RNA POLYMERASE"/>
    <property type="match status" value="1"/>
</dbReference>
<keyword evidence="1" id="KW-0696">RNA-directed RNA polymerase</keyword>
<dbReference type="GO" id="GO:0003723">
    <property type="term" value="F:RNA binding"/>
    <property type="evidence" value="ECO:0007669"/>
    <property type="project" value="UniProtKB-KW"/>
</dbReference>
<feature type="region of interest" description="Disordered" evidence="2">
    <location>
        <begin position="21"/>
        <end position="46"/>
    </location>
</feature>
<accession>A0AAD7HLG6</accession>
<dbReference type="InterPro" id="IPR057596">
    <property type="entry name" value="RDRP_core"/>
</dbReference>
<dbReference type="EC" id="2.7.7.48" evidence="1"/>
<reference evidence="4" key="1">
    <citation type="submission" date="2023-03" db="EMBL/GenBank/DDBJ databases">
        <title>Massive genome expansion in bonnet fungi (Mycena s.s.) driven by repeated elements and novel gene families across ecological guilds.</title>
        <authorList>
            <consortium name="Lawrence Berkeley National Laboratory"/>
            <person name="Harder C.B."/>
            <person name="Miyauchi S."/>
            <person name="Viragh M."/>
            <person name="Kuo A."/>
            <person name="Thoen E."/>
            <person name="Andreopoulos B."/>
            <person name="Lu D."/>
            <person name="Skrede I."/>
            <person name="Drula E."/>
            <person name="Henrissat B."/>
            <person name="Morin E."/>
            <person name="Kohler A."/>
            <person name="Barry K."/>
            <person name="LaButti K."/>
            <person name="Morin E."/>
            <person name="Salamov A."/>
            <person name="Lipzen A."/>
            <person name="Mereny Z."/>
            <person name="Hegedus B."/>
            <person name="Baldrian P."/>
            <person name="Stursova M."/>
            <person name="Weitz H."/>
            <person name="Taylor A."/>
            <person name="Grigoriev I.V."/>
            <person name="Nagy L.G."/>
            <person name="Martin F."/>
            <person name="Kauserud H."/>
        </authorList>
    </citation>
    <scope>NUCLEOTIDE SEQUENCE</scope>
    <source>
        <strain evidence="4">CBHHK188m</strain>
    </source>
</reference>
<comment type="catalytic activity">
    <reaction evidence="1">
        <text>RNA(n) + a ribonucleoside 5'-triphosphate = RNA(n+1) + diphosphate</text>
        <dbReference type="Rhea" id="RHEA:21248"/>
        <dbReference type="Rhea" id="RHEA-COMP:14527"/>
        <dbReference type="Rhea" id="RHEA-COMP:17342"/>
        <dbReference type="ChEBI" id="CHEBI:33019"/>
        <dbReference type="ChEBI" id="CHEBI:61557"/>
        <dbReference type="ChEBI" id="CHEBI:140395"/>
        <dbReference type="EC" id="2.7.7.48"/>
    </reaction>
</comment>
<dbReference type="AlphaFoldDB" id="A0AAD7HLG6"/>
<dbReference type="GO" id="GO:0031380">
    <property type="term" value="C:nuclear RNA-directed RNA polymerase complex"/>
    <property type="evidence" value="ECO:0007669"/>
    <property type="project" value="TreeGrafter"/>
</dbReference>
<evidence type="ECO:0000256" key="2">
    <source>
        <dbReference type="SAM" id="MobiDB-lite"/>
    </source>
</evidence>
<comment type="caution">
    <text evidence="4">The sequence shown here is derived from an EMBL/GenBank/DDBJ whole genome shotgun (WGS) entry which is preliminary data.</text>
</comment>
<feature type="compositionally biased region" description="Basic and acidic residues" evidence="2">
    <location>
        <begin position="21"/>
        <end position="34"/>
    </location>
</feature>
<comment type="similarity">
    <text evidence="1">Belongs to the RdRP family.</text>
</comment>
<evidence type="ECO:0000313" key="4">
    <source>
        <dbReference type="EMBL" id="KAJ7723328.1"/>
    </source>
</evidence>
<keyword evidence="1" id="KW-0694">RNA-binding</keyword>
<proteinExistence type="inferred from homology"/>
<organism evidence="4 5">
    <name type="scientific">Mycena maculata</name>
    <dbReference type="NCBI Taxonomy" id="230809"/>
    <lineage>
        <taxon>Eukaryota</taxon>
        <taxon>Fungi</taxon>
        <taxon>Dikarya</taxon>
        <taxon>Basidiomycota</taxon>
        <taxon>Agaricomycotina</taxon>
        <taxon>Agaricomycetes</taxon>
        <taxon>Agaricomycetidae</taxon>
        <taxon>Agaricales</taxon>
        <taxon>Marasmiineae</taxon>
        <taxon>Mycenaceae</taxon>
        <taxon>Mycena</taxon>
    </lineage>
</organism>
<dbReference type="EMBL" id="JARJLG010000248">
    <property type="protein sequence ID" value="KAJ7723328.1"/>
    <property type="molecule type" value="Genomic_DNA"/>
</dbReference>
<dbReference type="GO" id="GO:0030422">
    <property type="term" value="P:siRNA processing"/>
    <property type="evidence" value="ECO:0007669"/>
    <property type="project" value="TreeGrafter"/>
</dbReference>
<dbReference type="GO" id="GO:0003968">
    <property type="term" value="F:RNA-directed RNA polymerase activity"/>
    <property type="evidence" value="ECO:0007669"/>
    <property type="project" value="UniProtKB-KW"/>
</dbReference>
<gene>
    <name evidence="4" type="ORF">DFH07DRAFT_971590</name>
</gene>
<name>A0AAD7HLG6_9AGAR</name>
<evidence type="ECO:0000313" key="5">
    <source>
        <dbReference type="Proteomes" id="UP001215280"/>
    </source>
</evidence>